<organism evidence="2 3">
    <name type="scientific">Streptomyces pratens</name>
    <dbReference type="NCBI Taxonomy" id="887456"/>
    <lineage>
        <taxon>Bacteria</taxon>
        <taxon>Bacillati</taxon>
        <taxon>Actinomycetota</taxon>
        <taxon>Actinomycetes</taxon>
        <taxon>Kitasatosporales</taxon>
        <taxon>Streptomycetaceae</taxon>
        <taxon>Streptomyces</taxon>
    </lineage>
</organism>
<dbReference type="PROSITE" id="PS50887">
    <property type="entry name" value="GGDEF"/>
    <property type="match status" value="1"/>
</dbReference>
<sequence length="369" mass="39856">METLIAAALPALGWAVHGGLLVRRLATARRDPLTGLHTRAGWTTRAEHLLNRHPAALVVLIDLDDFKSINDTYGHAAGDAVLTATARRLRDWSGRHGVAARLGGDEFAAIVTDPARTVGASPLHTALSRPVAHDGHLLPVSASVGLCHRTDLPVPALTDALSAADARAEVDVPAAGELPTRTLRWGTQLDVRPIRAFGDGEEISEQAVASYVAKYATKAAETTGTVDRRIGNKEALVLLGVPEHPRRLIEACLDLHALYPDRKLRNWAHMLGFRGHFSTKSRSYSTTLGALRQTRADYRAAQQRAALGLPDPDDEEATTLTLAHWTYAGHGHTPGESWLAATIRRDIQLNRETAREELPALLDLEGAAT</sequence>
<gene>
    <name evidence="2" type="ORF">ACFP50_05765</name>
</gene>
<accession>A0ABW1LTP7</accession>
<name>A0ABW1LTP7_9ACTN</name>
<protein>
    <submittedName>
        <fullName evidence="2">Replication initiator</fullName>
    </submittedName>
</protein>
<reference evidence="3" key="1">
    <citation type="journal article" date="2019" name="Int. J. Syst. Evol. Microbiol.">
        <title>The Global Catalogue of Microorganisms (GCM) 10K type strain sequencing project: providing services to taxonomists for standard genome sequencing and annotation.</title>
        <authorList>
            <consortium name="The Broad Institute Genomics Platform"/>
            <consortium name="The Broad Institute Genome Sequencing Center for Infectious Disease"/>
            <person name="Wu L."/>
            <person name="Ma J."/>
        </authorList>
    </citation>
    <scope>NUCLEOTIDE SEQUENCE [LARGE SCALE GENOMIC DNA]</scope>
    <source>
        <strain evidence="3">JCM 12763</strain>
    </source>
</reference>
<dbReference type="InterPro" id="IPR043128">
    <property type="entry name" value="Rev_trsase/Diguanyl_cyclase"/>
</dbReference>
<feature type="domain" description="GGDEF" evidence="1">
    <location>
        <begin position="54"/>
        <end position="183"/>
    </location>
</feature>
<dbReference type="Gene3D" id="3.30.70.270">
    <property type="match status" value="1"/>
</dbReference>
<proteinExistence type="predicted"/>
<dbReference type="RefSeq" id="WP_386393988.1">
    <property type="nucleotide sequence ID" value="NZ_JBHSPT010000011.1"/>
</dbReference>
<dbReference type="Pfam" id="PF20199">
    <property type="entry name" value="RepSA"/>
    <property type="match status" value="1"/>
</dbReference>
<dbReference type="NCBIfam" id="TIGR00254">
    <property type="entry name" value="GGDEF"/>
    <property type="match status" value="1"/>
</dbReference>
<dbReference type="CDD" id="cd01949">
    <property type="entry name" value="GGDEF"/>
    <property type="match status" value="1"/>
</dbReference>
<dbReference type="Proteomes" id="UP001596242">
    <property type="component" value="Unassembled WGS sequence"/>
</dbReference>
<evidence type="ECO:0000313" key="3">
    <source>
        <dbReference type="Proteomes" id="UP001596242"/>
    </source>
</evidence>
<dbReference type="InterPro" id="IPR000160">
    <property type="entry name" value="GGDEF_dom"/>
</dbReference>
<dbReference type="EMBL" id="JBHSPT010000011">
    <property type="protein sequence ID" value="MFC6054985.1"/>
    <property type="molecule type" value="Genomic_DNA"/>
</dbReference>
<dbReference type="PANTHER" id="PTHR46663">
    <property type="entry name" value="DIGUANYLATE CYCLASE DGCT-RELATED"/>
    <property type="match status" value="1"/>
</dbReference>
<evidence type="ECO:0000313" key="2">
    <source>
        <dbReference type="EMBL" id="MFC6054985.1"/>
    </source>
</evidence>
<dbReference type="SMART" id="SM00267">
    <property type="entry name" value="GGDEF"/>
    <property type="match status" value="1"/>
</dbReference>
<dbReference type="InterPro" id="IPR052163">
    <property type="entry name" value="DGC-Regulatory_Protein"/>
</dbReference>
<dbReference type="InterPro" id="IPR046828">
    <property type="entry name" value="RepSA"/>
</dbReference>
<keyword evidence="3" id="KW-1185">Reference proteome</keyword>
<comment type="caution">
    <text evidence="2">The sequence shown here is derived from an EMBL/GenBank/DDBJ whole genome shotgun (WGS) entry which is preliminary data.</text>
</comment>
<dbReference type="InterPro" id="IPR029787">
    <property type="entry name" value="Nucleotide_cyclase"/>
</dbReference>
<dbReference type="SUPFAM" id="SSF55073">
    <property type="entry name" value="Nucleotide cyclase"/>
    <property type="match status" value="1"/>
</dbReference>
<evidence type="ECO:0000259" key="1">
    <source>
        <dbReference type="PROSITE" id="PS50887"/>
    </source>
</evidence>
<dbReference type="PANTHER" id="PTHR46663:SF2">
    <property type="entry name" value="GGDEF DOMAIN-CONTAINING PROTEIN"/>
    <property type="match status" value="1"/>
</dbReference>